<proteinExistence type="predicted"/>
<sequence length="307" mass="35581">MELTVNRTGFILSFSTYTTIKMSLSLPELEDPHLESKFLEDVILEQEVLDRSSSQVNIPLESTLPDVHLTYGVGPVPLDDGKVFFFDIDNCLYKRSSKIHDLMQIYIHRYFKDTLQINDKEAWDLHHKYYQQYGLSMEGLVRHNNIDAMEYNSKVDDSLPLEKILRPNRRLREMILRLKKSGKVDRLWLFTNAYKNHALRVIYLLGLGDLFDGLTYCEYDKIPILCKPMKPIFDKALLAAGCKSTKNAYFVDDSALNVKAARDLGFAKVIHYVETDDDLEKFDEAHKANTVIIRDILQLEKVCSELF</sequence>
<gene>
    <name evidence="1" type="primary">SDT1</name>
    <name evidence="1" type="ORF">ATY40_BA7501731</name>
</gene>
<dbReference type="GO" id="GO:0008252">
    <property type="term" value="F:nucleotidase activity"/>
    <property type="evidence" value="ECO:0007669"/>
    <property type="project" value="TreeGrafter"/>
</dbReference>
<reference evidence="1 2" key="1">
    <citation type="submission" date="2016-02" db="EMBL/GenBank/DDBJ databases">
        <title>Comparative genomic and transcriptomic foundation for Pichia pastoris.</title>
        <authorList>
            <person name="Love K.R."/>
            <person name="Shah K.A."/>
            <person name="Whittaker C.A."/>
            <person name="Wu J."/>
            <person name="Bartlett M.C."/>
            <person name="Ma D."/>
            <person name="Leeson R.L."/>
            <person name="Priest M."/>
            <person name="Young S.K."/>
            <person name="Love J.C."/>
        </authorList>
    </citation>
    <scope>NUCLEOTIDE SEQUENCE [LARGE SCALE GENOMIC DNA]</scope>
    <source>
        <strain evidence="1 2">ATCC 28485</strain>
    </source>
</reference>
<dbReference type="SFLD" id="SFLDS00003">
    <property type="entry name" value="Haloacid_Dehalogenase"/>
    <property type="match status" value="1"/>
</dbReference>
<evidence type="ECO:0000313" key="1">
    <source>
        <dbReference type="EMBL" id="ANZ73164.1"/>
    </source>
</evidence>
<dbReference type="Gene3D" id="3.40.50.1000">
    <property type="entry name" value="HAD superfamily/HAD-like"/>
    <property type="match status" value="1"/>
</dbReference>
<dbReference type="NCBIfam" id="TIGR01993">
    <property type="entry name" value="Pyr-5-nucltdase"/>
    <property type="match status" value="1"/>
</dbReference>
<dbReference type="SFLD" id="SFLDG01132">
    <property type="entry name" value="C1.5.3:_5'-Nucleotidase_Like"/>
    <property type="match status" value="1"/>
</dbReference>
<accession>A0A1B2J5A2</accession>
<dbReference type="AlphaFoldDB" id="A0A1B2J5A2"/>
<dbReference type="Proteomes" id="UP000094565">
    <property type="component" value="Chromosome 1"/>
</dbReference>
<organism evidence="1 2">
    <name type="scientific">Komagataella pastoris</name>
    <name type="common">Yeast</name>
    <name type="synonym">Pichia pastoris</name>
    <dbReference type="NCBI Taxonomy" id="4922"/>
    <lineage>
        <taxon>Eukaryota</taxon>
        <taxon>Fungi</taxon>
        <taxon>Dikarya</taxon>
        <taxon>Ascomycota</taxon>
        <taxon>Saccharomycotina</taxon>
        <taxon>Pichiomycetes</taxon>
        <taxon>Pichiales</taxon>
        <taxon>Pichiaceae</taxon>
        <taxon>Komagataella</taxon>
    </lineage>
</organism>
<dbReference type="InterPro" id="IPR023214">
    <property type="entry name" value="HAD_sf"/>
</dbReference>
<protein>
    <submittedName>
        <fullName evidence="1">BA75_01731T0</fullName>
    </submittedName>
</protein>
<dbReference type="InterPro" id="IPR036412">
    <property type="entry name" value="HAD-like_sf"/>
</dbReference>
<dbReference type="EMBL" id="CP014584">
    <property type="protein sequence ID" value="ANZ73164.1"/>
    <property type="molecule type" value="Genomic_DNA"/>
</dbReference>
<name>A0A1B2J5A2_PICPA</name>
<dbReference type="SUPFAM" id="SSF56784">
    <property type="entry name" value="HAD-like"/>
    <property type="match status" value="1"/>
</dbReference>
<dbReference type="GO" id="GO:0009166">
    <property type="term" value="P:nucleotide catabolic process"/>
    <property type="evidence" value="ECO:0007669"/>
    <property type="project" value="TreeGrafter"/>
</dbReference>
<dbReference type="InterPro" id="IPR010237">
    <property type="entry name" value="Pyr-5-nucltdase"/>
</dbReference>
<keyword evidence="2" id="KW-1185">Reference proteome</keyword>
<dbReference type="SFLD" id="SFLDG01129">
    <property type="entry name" value="C1.5:_HAD__Beta-PGM__Phosphata"/>
    <property type="match status" value="1"/>
</dbReference>
<evidence type="ECO:0000313" key="2">
    <source>
        <dbReference type="Proteomes" id="UP000094565"/>
    </source>
</evidence>
<dbReference type="InterPro" id="IPR052791">
    <property type="entry name" value="SSM1_domain"/>
</dbReference>
<dbReference type="Gene3D" id="1.10.150.450">
    <property type="match status" value="1"/>
</dbReference>
<dbReference type="Pfam" id="PF00702">
    <property type="entry name" value="Hydrolase"/>
    <property type="match status" value="1"/>
</dbReference>
<dbReference type="OrthoDB" id="1065058at2759"/>
<dbReference type="PANTHER" id="PTHR47438:SF1">
    <property type="entry name" value="PHOSPHATE METABOLISM PROTEIN 8-RELATED"/>
    <property type="match status" value="1"/>
</dbReference>
<dbReference type="InterPro" id="IPR006439">
    <property type="entry name" value="HAD-SF_hydro_IA"/>
</dbReference>
<dbReference type="NCBIfam" id="TIGR01509">
    <property type="entry name" value="HAD-SF-IA-v3"/>
    <property type="match status" value="1"/>
</dbReference>
<dbReference type="PANTHER" id="PTHR47438">
    <property type="entry name" value="PHOSPHATE METABOLISM PROTEIN 8-RELATED"/>
    <property type="match status" value="1"/>
</dbReference>
<dbReference type="GO" id="GO:0006206">
    <property type="term" value="P:pyrimidine nucleobase metabolic process"/>
    <property type="evidence" value="ECO:0007669"/>
    <property type="project" value="TreeGrafter"/>
</dbReference>